<gene>
    <name evidence="1" type="ORF">ACFOX3_01955</name>
</gene>
<evidence type="ECO:0000313" key="1">
    <source>
        <dbReference type="EMBL" id="MFC4361044.1"/>
    </source>
</evidence>
<accession>A0ABV8V1Y9</accession>
<dbReference type="InterPro" id="IPR036388">
    <property type="entry name" value="WH-like_DNA-bd_sf"/>
</dbReference>
<reference evidence="2" key="1">
    <citation type="journal article" date="2019" name="Int. J. Syst. Evol. Microbiol.">
        <title>The Global Catalogue of Microorganisms (GCM) 10K type strain sequencing project: providing services to taxonomists for standard genome sequencing and annotation.</title>
        <authorList>
            <consortium name="The Broad Institute Genomics Platform"/>
            <consortium name="The Broad Institute Genome Sequencing Center for Infectious Disease"/>
            <person name="Wu L."/>
            <person name="Ma J."/>
        </authorList>
    </citation>
    <scope>NUCLEOTIDE SEQUENCE [LARGE SCALE GENOMIC DNA]</scope>
    <source>
        <strain evidence="2">CECT 8570</strain>
    </source>
</reference>
<dbReference type="InterPro" id="IPR017162">
    <property type="entry name" value="UCP037266"/>
</dbReference>
<dbReference type="RefSeq" id="WP_353958698.1">
    <property type="nucleotide sequence ID" value="NZ_JBHSCX010000003.1"/>
</dbReference>
<dbReference type="Pfam" id="PF09904">
    <property type="entry name" value="HTH_43"/>
    <property type="match status" value="1"/>
</dbReference>
<sequence>MKHSKTKTSFYRRLYIAYLIDRGINTVPAITAATGMPRRTAQDTLSALHELGIECEFVGANKDGHYRIRQWGPINQQWLIDNLRLIQHTLEYPAL</sequence>
<dbReference type="EMBL" id="JBHSCX010000003">
    <property type="protein sequence ID" value="MFC4361044.1"/>
    <property type="molecule type" value="Genomic_DNA"/>
</dbReference>
<name>A0ABV8V1Y9_9GAMM</name>
<protein>
    <submittedName>
        <fullName evidence="1">Winged helix-turn-helix domain-containing protein</fullName>
    </submittedName>
</protein>
<proteinExistence type="predicted"/>
<dbReference type="Gene3D" id="1.10.10.10">
    <property type="entry name" value="Winged helix-like DNA-binding domain superfamily/Winged helix DNA-binding domain"/>
    <property type="match status" value="1"/>
</dbReference>
<comment type="caution">
    <text evidence="1">The sequence shown here is derived from an EMBL/GenBank/DDBJ whole genome shotgun (WGS) entry which is preliminary data.</text>
</comment>
<keyword evidence="2" id="KW-1185">Reference proteome</keyword>
<dbReference type="Proteomes" id="UP001595840">
    <property type="component" value="Unassembled WGS sequence"/>
</dbReference>
<dbReference type="PIRSF" id="PIRSF037266">
    <property type="entry name" value="UCP037266"/>
    <property type="match status" value="1"/>
</dbReference>
<organism evidence="1 2">
    <name type="scientific">Simiduia curdlanivorans</name>
    <dbReference type="NCBI Taxonomy" id="1492769"/>
    <lineage>
        <taxon>Bacteria</taxon>
        <taxon>Pseudomonadati</taxon>
        <taxon>Pseudomonadota</taxon>
        <taxon>Gammaproteobacteria</taxon>
        <taxon>Cellvibrionales</taxon>
        <taxon>Cellvibrionaceae</taxon>
        <taxon>Simiduia</taxon>
    </lineage>
</organism>
<evidence type="ECO:0000313" key="2">
    <source>
        <dbReference type="Proteomes" id="UP001595840"/>
    </source>
</evidence>